<dbReference type="RefSeq" id="WP_010007859.1">
    <property type="nucleotide sequence ID" value="NZ_JAGYGP010000001.1"/>
</dbReference>
<evidence type="ECO:0000313" key="2">
    <source>
        <dbReference type="Proteomes" id="UP000295681"/>
    </source>
</evidence>
<organism evidence="1 2">
    <name type="scientific">Leuconostoc fallax</name>
    <dbReference type="NCBI Taxonomy" id="1251"/>
    <lineage>
        <taxon>Bacteria</taxon>
        <taxon>Bacillati</taxon>
        <taxon>Bacillota</taxon>
        <taxon>Bacilli</taxon>
        <taxon>Lactobacillales</taxon>
        <taxon>Lactobacillaceae</taxon>
        <taxon>Leuconostoc</taxon>
    </lineage>
</organism>
<dbReference type="EMBL" id="PUFI01000014">
    <property type="protein sequence ID" value="TDG68027.1"/>
    <property type="molecule type" value="Genomic_DNA"/>
</dbReference>
<reference evidence="1 2" key="1">
    <citation type="journal article" date="2019" name="Appl. Microbiol. Biotechnol.">
        <title>Uncovering carbohydrate metabolism through a genotype-phenotype association study of 56 lactic acid bacteria genomes.</title>
        <authorList>
            <person name="Buron-Moles G."/>
            <person name="Chailyan A."/>
            <person name="Dolejs I."/>
            <person name="Forster J."/>
            <person name="Miks M.H."/>
        </authorList>
    </citation>
    <scope>NUCLEOTIDE SEQUENCE [LARGE SCALE GENOMIC DNA]</scope>
    <source>
        <strain evidence="1 2">ATCC 700006</strain>
    </source>
</reference>
<comment type="caution">
    <text evidence="1">The sequence shown here is derived from an EMBL/GenBank/DDBJ whole genome shotgun (WGS) entry which is preliminary data.</text>
</comment>
<name>A0A4R5N859_9LACO</name>
<evidence type="ECO:0000313" key="1">
    <source>
        <dbReference type="EMBL" id="TDG68027.1"/>
    </source>
</evidence>
<sequence length="310" mass="36394">MSQLNYFNTKEYAQQLRKDLKVFSRFSEYITALSQSTNVTESLGMLEGILSFDSHESEMLRMDNRFWYATTHWVSVVFAQLMKSTSTLDINVLMPQGQKTTILHFKEWSNAEFRFVKAPLAAGGFYLEEDTYNLRVAYWDIYQKRFYIDTTELAMLMQSNAAQLAGVKTLLQFQQHLFLIGHQLEQLGYDTDIHYLNVNNAERLEMRQLDLTTEVFDSLFIQAAHSGFVLRLLSDDQNEGAYIDFEDGRLSIIHERDQEGHSHWYYDLTHLTPDTTFFTLIQVFPFLGKWYNDWQNQVGINDHREVFTTV</sequence>
<dbReference type="Proteomes" id="UP000295681">
    <property type="component" value="Unassembled WGS sequence"/>
</dbReference>
<protein>
    <submittedName>
        <fullName evidence="1">Uncharacterized protein</fullName>
    </submittedName>
</protein>
<gene>
    <name evidence="1" type="ORF">C5L23_000333</name>
</gene>
<accession>A0A4R5N859</accession>
<proteinExistence type="predicted"/>
<dbReference type="STRING" id="907931.GCA_000165675_01021"/>
<dbReference type="AlphaFoldDB" id="A0A4R5N859"/>
<keyword evidence="2" id="KW-1185">Reference proteome</keyword>